<dbReference type="Gene3D" id="1.10.490.10">
    <property type="entry name" value="Globins"/>
    <property type="match status" value="1"/>
</dbReference>
<dbReference type="InterPro" id="IPR001433">
    <property type="entry name" value="OxRdtase_FAD/NAD-bd"/>
</dbReference>
<keyword evidence="13 17" id="KW-0520">NAD</keyword>
<feature type="binding site" description="proximal binding residue" evidence="17">
    <location>
        <position position="87"/>
    </location>
    <ligand>
        <name>heme b</name>
        <dbReference type="ChEBI" id="CHEBI:60344"/>
    </ligand>
    <ligandPart>
        <name>Fe</name>
        <dbReference type="ChEBI" id="CHEBI:18248"/>
    </ligandPart>
</feature>
<evidence type="ECO:0000256" key="5">
    <source>
        <dbReference type="ARBA" id="ARBA00022617"/>
    </source>
</evidence>
<feature type="region of interest" description="Reductase" evidence="17">
    <location>
        <begin position="148"/>
        <end position="401"/>
    </location>
</feature>
<evidence type="ECO:0000256" key="15">
    <source>
        <dbReference type="ARBA" id="ARBA00048649"/>
    </source>
</evidence>
<evidence type="ECO:0000256" key="10">
    <source>
        <dbReference type="ARBA" id="ARBA00022857"/>
    </source>
</evidence>
<dbReference type="CDD" id="cd06184">
    <property type="entry name" value="flavohem_like_fad_nad_binding"/>
    <property type="match status" value="1"/>
</dbReference>
<evidence type="ECO:0000256" key="11">
    <source>
        <dbReference type="ARBA" id="ARBA00023002"/>
    </source>
</evidence>
<feature type="domain" description="Globin" evidence="18">
    <location>
        <begin position="3"/>
        <end position="140"/>
    </location>
</feature>
<evidence type="ECO:0000256" key="17">
    <source>
        <dbReference type="HAMAP-Rule" id="MF_01252"/>
    </source>
</evidence>
<sequence>MSTLTTDQIARVKATVPVLAAHGTTITRHFYKRMFAHHPELKNVFNQTHQISGSQPETLARAVYTYAANIDNLGVLGSAVSRITHKHASLNIRPEHYPIVGRHLLGAIVDVLGDAVDKPTMDAWEAAYGQLADIMIGAEARLYSGAAWTGFRPFVVARKEIESDEIASFYLAPADGSPACSFEPGQYLSVKRFVDELGVDQPRQYSLSDAPNGHWLRISVKREAGREDTPAGHVSNLLHDGVEAGTIVHVSAPMGDFTLKRARTTPVVLVSGGVGVTPMISMLSTLLAERSPRRVTFVHACRNGRVHAFRQWLNDTVAAHPNVARAVFYEAIDATDRQGVDYDFEGRLDLTKLLAQGGVPDADYYICGPVPFMQAQRDALVALSVDAGRIHTEVFGSGTVE</sequence>
<evidence type="ECO:0000256" key="1">
    <source>
        <dbReference type="ARBA" id="ARBA00006401"/>
    </source>
</evidence>
<dbReference type="Pfam" id="PF00175">
    <property type="entry name" value="NAD_binding_1"/>
    <property type="match status" value="1"/>
</dbReference>
<keyword evidence="5 17" id="KW-0349">Heme</keyword>
<evidence type="ECO:0000256" key="16">
    <source>
        <dbReference type="ARBA" id="ARBA00049433"/>
    </source>
</evidence>
<reference evidence="20 21" key="1">
    <citation type="submission" date="2016-11" db="EMBL/GenBank/DDBJ databases">
        <authorList>
            <person name="Jaros S."/>
            <person name="Januszkiewicz K."/>
            <person name="Wedrychowicz H."/>
        </authorList>
    </citation>
    <scope>NUCLEOTIDE SEQUENCE [LARGE SCALE GENOMIC DNA]</scope>
    <source>
        <strain evidence="20 21">GAS95</strain>
    </source>
</reference>
<evidence type="ECO:0000256" key="7">
    <source>
        <dbReference type="ARBA" id="ARBA00022630"/>
    </source>
</evidence>
<dbReference type="GO" id="GO:0046872">
    <property type="term" value="F:metal ion binding"/>
    <property type="evidence" value="ECO:0007669"/>
    <property type="project" value="UniProtKB-KW"/>
</dbReference>
<keyword evidence="21" id="KW-1185">Reference proteome</keyword>
<dbReference type="SUPFAM" id="SSF63380">
    <property type="entry name" value="Riboflavin synthase domain-like"/>
    <property type="match status" value="1"/>
</dbReference>
<dbReference type="AlphaFoldDB" id="A0A1N6LHT4"/>
<dbReference type="GO" id="GO:0020037">
    <property type="term" value="F:heme binding"/>
    <property type="evidence" value="ECO:0007669"/>
    <property type="project" value="InterPro"/>
</dbReference>
<evidence type="ECO:0000313" key="21">
    <source>
        <dbReference type="Proteomes" id="UP000185151"/>
    </source>
</evidence>
<evidence type="ECO:0000256" key="8">
    <source>
        <dbReference type="ARBA" id="ARBA00022723"/>
    </source>
</evidence>
<name>A0A1N6LHT4_9BURK</name>
<dbReference type="GO" id="GO:0005344">
    <property type="term" value="F:oxygen carrier activity"/>
    <property type="evidence" value="ECO:0007669"/>
    <property type="project" value="UniProtKB-UniRule"/>
</dbReference>
<dbReference type="FunFam" id="3.40.50.80:FF:000010">
    <property type="entry name" value="Flavohemoprotein"/>
    <property type="match status" value="1"/>
</dbReference>
<evidence type="ECO:0000256" key="2">
    <source>
        <dbReference type="ARBA" id="ARBA00008414"/>
    </source>
</evidence>
<feature type="active site" description="Charge relay system" evidence="17">
    <location>
        <position position="139"/>
    </location>
</feature>
<organism evidence="20 21">
    <name type="scientific">Paraburkholderia phenazinium</name>
    <dbReference type="NCBI Taxonomy" id="60549"/>
    <lineage>
        <taxon>Bacteria</taxon>
        <taxon>Pseudomonadati</taxon>
        <taxon>Pseudomonadota</taxon>
        <taxon>Betaproteobacteria</taxon>
        <taxon>Burkholderiales</taxon>
        <taxon>Burkholderiaceae</taxon>
        <taxon>Paraburkholderia</taxon>
    </lineage>
</organism>
<dbReference type="PRINTS" id="PR00371">
    <property type="entry name" value="FPNCR"/>
</dbReference>
<accession>A0A1N6LHT4</accession>
<dbReference type="InterPro" id="IPR000971">
    <property type="entry name" value="Globin"/>
</dbReference>
<dbReference type="EC" id="1.14.12.17" evidence="17"/>
<comment type="domain">
    <text evidence="17">Consists of two distinct domains; an N-terminal heme-containing oxygen-binding domain and a C-terminal reductase domain with binding sites for FAD and NAD(P)H.</text>
</comment>
<gene>
    <name evidence="17" type="primary">hmp</name>
    <name evidence="20" type="ORF">SAMN05444165_7464</name>
</gene>
<dbReference type="GO" id="GO:0008941">
    <property type="term" value="F:nitric oxide dioxygenase NAD(P)H activity"/>
    <property type="evidence" value="ECO:0007669"/>
    <property type="project" value="UniProtKB-UniRule"/>
</dbReference>
<dbReference type="GO" id="GO:0071949">
    <property type="term" value="F:FAD binding"/>
    <property type="evidence" value="ECO:0007669"/>
    <property type="project" value="InterPro"/>
</dbReference>
<evidence type="ECO:0000259" key="18">
    <source>
        <dbReference type="PROSITE" id="PS01033"/>
    </source>
</evidence>
<comment type="cofactor">
    <cofactor evidence="17">
        <name>heme b</name>
        <dbReference type="ChEBI" id="CHEBI:60344"/>
    </cofactor>
    <text evidence="17">Binds 1 heme b (iron(II)-protoporphyrin IX) group per subunit.</text>
</comment>
<feature type="binding site" evidence="17">
    <location>
        <begin position="203"/>
        <end position="206"/>
    </location>
    <ligand>
        <name>FAD</name>
        <dbReference type="ChEBI" id="CHEBI:57692"/>
    </ligand>
</feature>
<comment type="similarity">
    <text evidence="2 17">Belongs to the globin family. Two-domain flavohemoproteins subfamily.</text>
</comment>
<comment type="catalytic activity">
    <reaction evidence="15 17">
        <text>2 nitric oxide + NADH + 2 O2 = 2 nitrate + NAD(+) + H(+)</text>
        <dbReference type="Rhea" id="RHEA:19469"/>
        <dbReference type="ChEBI" id="CHEBI:15378"/>
        <dbReference type="ChEBI" id="CHEBI:15379"/>
        <dbReference type="ChEBI" id="CHEBI:16480"/>
        <dbReference type="ChEBI" id="CHEBI:17632"/>
        <dbReference type="ChEBI" id="CHEBI:57540"/>
        <dbReference type="ChEBI" id="CHEBI:57945"/>
        <dbReference type="EC" id="1.14.12.17"/>
    </reaction>
</comment>
<dbReference type="PANTHER" id="PTHR43396">
    <property type="entry name" value="FLAVOHEMOPROTEIN"/>
    <property type="match status" value="1"/>
</dbReference>
<dbReference type="Proteomes" id="UP000185151">
    <property type="component" value="Unassembled WGS sequence"/>
</dbReference>
<evidence type="ECO:0000256" key="4">
    <source>
        <dbReference type="ARBA" id="ARBA00022575"/>
    </source>
</evidence>
<dbReference type="HAMAP" id="MF_01252">
    <property type="entry name" value="Hmp"/>
    <property type="match status" value="1"/>
</dbReference>
<evidence type="ECO:0000256" key="6">
    <source>
        <dbReference type="ARBA" id="ARBA00022621"/>
    </source>
</evidence>
<dbReference type="InterPro" id="IPR017927">
    <property type="entry name" value="FAD-bd_FR_type"/>
</dbReference>
<comment type="similarity">
    <text evidence="1 17">In the C-terminal section; belongs to the flavoprotein pyridine nucleotide cytochrome reductase family.</text>
</comment>
<dbReference type="Gene3D" id="3.40.50.80">
    <property type="entry name" value="Nucleotide-binding domain of ferredoxin-NADP reductase (FNR) module"/>
    <property type="match status" value="1"/>
</dbReference>
<dbReference type="Gene3D" id="2.40.30.10">
    <property type="entry name" value="Translation factors"/>
    <property type="match status" value="1"/>
</dbReference>
<dbReference type="OrthoDB" id="9801223at2"/>
<feature type="binding site" evidence="17">
    <location>
        <position position="187"/>
    </location>
    <ligand>
        <name>FAD</name>
        <dbReference type="ChEBI" id="CHEBI:57692"/>
    </ligand>
</feature>
<keyword evidence="9 17" id="KW-0274">FAD</keyword>
<dbReference type="CDD" id="cd08922">
    <property type="entry name" value="FHb-globin"/>
    <property type="match status" value="1"/>
</dbReference>
<dbReference type="PRINTS" id="PR00406">
    <property type="entry name" value="CYTB5RDTASE"/>
</dbReference>
<keyword evidence="6 17" id="KW-0561">Oxygen transport</keyword>
<dbReference type="EMBL" id="FSRU01000003">
    <property type="protein sequence ID" value="SIO68389.1"/>
    <property type="molecule type" value="Genomic_DNA"/>
</dbReference>
<dbReference type="SUPFAM" id="SSF52343">
    <property type="entry name" value="Ferredoxin reductase-like, C-terminal NADP-linked domain"/>
    <property type="match status" value="1"/>
</dbReference>
<dbReference type="InterPro" id="IPR009050">
    <property type="entry name" value="Globin-like_sf"/>
</dbReference>
<dbReference type="PROSITE" id="PS01033">
    <property type="entry name" value="GLOBIN"/>
    <property type="match status" value="1"/>
</dbReference>
<evidence type="ECO:0000256" key="14">
    <source>
        <dbReference type="ARBA" id="ARBA00025094"/>
    </source>
</evidence>
<feature type="active site" description="Charge relay system" evidence="17">
    <location>
        <position position="97"/>
    </location>
</feature>
<keyword evidence="12 17" id="KW-0408">Iron</keyword>
<keyword evidence="10 17" id="KW-0521">NADP</keyword>
<evidence type="ECO:0000256" key="3">
    <source>
        <dbReference type="ARBA" id="ARBA00022448"/>
    </source>
</evidence>
<keyword evidence="8 17" id="KW-0479">Metal-binding</keyword>
<feature type="binding site" evidence="17">
    <location>
        <begin position="394"/>
        <end position="397"/>
    </location>
    <ligand>
        <name>FAD</name>
        <dbReference type="ChEBI" id="CHEBI:57692"/>
    </ligand>
</feature>
<evidence type="ECO:0000259" key="19">
    <source>
        <dbReference type="PROSITE" id="PS51384"/>
    </source>
</evidence>
<dbReference type="SUPFAM" id="SSF46458">
    <property type="entry name" value="Globin-like"/>
    <property type="match status" value="1"/>
</dbReference>
<dbReference type="PANTHER" id="PTHR43396:SF9">
    <property type="entry name" value="NITRIC OXIDE DIOXYGENASE"/>
    <property type="match status" value="1"/>
</dbReference>
<feature type="domain" description="FAD-binding FR-type" evidence="19">
    <location>
        <begin position="149"/>
        <end position="260"/>
    </location>
</feature>
<dbReference type="InterPro" id="IPR039261">
    <property type="entry name" value="FNR_nucleotide-bd"/>
</dbReference>
<feature type="site" description="Influences the redox potential of the prosthetic heme and FAD groups" evidence="17">
    <location>
        <position position="393"/>
    </location>
</feature>
<dbReference type="NCBIfam" id="NF009805">
    <property type="entry name" value="PRK13289.1"/>
    <property type="match status" value="1"/>
</dbReference>
<evidence type="ECO:0000313" key="20">
    <source>
        <dbReference type="EMBL" id="SIO68389.1"/>
    </source>
</evidence>
<dbReference type="FunFam" id="1.10.490.10:FF:000003">
    <property type="entry name" value="Flavohemoprotein"/>
    <property type="match status" value="1"/>
</dbReference>
<evidence type="ECO:0000256" key="9">
    <source>
        <dbReference type="ARBA" id="ARBA00022827"/>
    </source>
</evidence>
<dbReference type="Pfam" id="PF00042">
    <property type="entry name" value="Globin"/>
    <property type="match status" value="1"/>
</dbReference>
<dbReference type="RefSeq" id="WP_074302381.1">
    <property type="nucleotide sequence ID" value="NZ_FSRU01000003.1"/>
</dbReference>
<keyword evidence="3 17" id="KW-0813">Transport</keyword>
<feature type="binding site" evidence="17">
    <location>
        <begin position="273"/>
        <end position="278"/>
    </location>
    <ligand>
        <name>NADP(+)</name>
        <dbReference type="ChEBI" id="CHEBI:58349"/>
    </ligand>
</feature>
<comment type="catalytic activity">
    <reaction evidence="16 17">
        <text>2 nitric oxide + NADPH + 2 O2 = 2 nitrate + NADP(+) + H(+)</text>
        <dbReference type="Rhea" id="RHEA:19465"/>
        <dbReference type="ChEBI" id="CHEBI:15378"/>
        <dbReference type="ChEBI" id="CHEBI:15379"/>
        <dbReference type="ChEBI" id="CHEBI:16480"/>
        <dbReference type="ChEBI" id="CHEBI:17632"/>
        <dbReference type="ChEBI" id="CHEBI:57783"/>
        <dbReference type="ChEBI" id="CHEBI:58349"/>
        <dbReference type="EC" id="1.14.12.17"/>
    </reaction>
</comment>
<evidence type="ECO:0000256" key="12">
    <source>
        <dbReference type="ARBA" id="ARBA00023004"/>
    </source>
</evidence>
<comment type="cofactor">
    <cofactor evidence="17">
        <name>FAD</name>
        <dbReference type="ChEBI" id="CHEBI:57692"/>
    </cofactor>
    <text evidence="17">Binds 1 FAD per subunit.</text>
</comment>
<dbReference type="PROSITE" id="PS51384">
    <property type="entry name" value="FAD_FR"/>
    <property type="match status" value="1"/>
</dbReference>
<dbReference type="InterPro" id="IPR012292">
    <property type="entry name" value="Globin/Proto"/>
</dbReference>
<keyword evidence="7 17" id="KW-0285">Flavoprotein</keyword>
<keyword evidence="11 17" id="KW-0560">Oxidoreductase</keyword>
<feature type="site" description="Influences the redox potential of the prosthetic heme and FAD groups" evidence="17">
    <location>
        <position position="86"/>
    </location>
</feature>
<keyword evidence="20" id="KW-0223">Dioxygenase</keyword>
<dbReference type="GO" id="GO:0071500">
    <property type="term" value="P:cellular response to nitrosative stress"/>
    <property type="evidence" value="ECO:0007669"/>
    <property type="project" value="TreeGrafter"/>
</dbReference>
<protein>
    <recommendedName>
        <fullName evidence="17">Flavohemoprotein</fullName>
    </recommendedName>
    <alternativeName>
        <fullName evidence="17">Flavohemoglobin</fullName>
    </alternativeName>
    <alternativeName>
        <fullName evidence="17">Hemoglobin-like protein</fullName>
    </alternativeName>
    <alternativeName>
        <fullName evidence="17">Nitric oxide dioxygenase</fullName>
        <shortName evidence="17">NO oxygenase</shortName>
        <shortName evidence="17">NOD</shortName>
        <ecNumber evidence="17">1.14.12.17</ecNumber>
    </alternativeName>
</protein>
<dbReference type="GO" id="GO:0046210">
    <property type="term" value="P:nitric oxide catabolic process"/>
    <property type="evidence" value="ECO:0007669"/>
    <property type="project" value="TreeGrafter"/>
</dbReference>
<dbReference type="GO" id="GO:0009636">
    <property type="term" value="P:response to toxic substance"/>
    <property type="evidence" value="ECO:0007669"/>
    <property type="project" value="UniProtKB-KW"/>
</dbReference>
<dbReference type="InterPro" id="IPR023950">
    <property type="entry name" value="Hmp"/>
</dbReference>
<dbReference type="InterPro" id="IPR001709">
    <property type="entry name" value="Flavoprot_Pyr_Nucl_cyt_Rdtase"/>
</dbReference>
<dbReference type="GO" id="GO:0019825">
    <property type="term" value="F:oxygen binding"/>
    <property type="evidence" value="ECO:0007669"/>
    <property type="project" value="InterPro"/>
</dbReference>
<proteinExistence type="inferred from homology"/>
<dbReference type="InterPro" id="IPR017938">
    <property type="entry name" value="Riboflavin_synthase-like_b-brl"/>
</dbReference>
<feature type="site" description="Involved in heme-bound ligand stabilization and O-O bond activation" evidence="17">
    <location>
        <position position="31"/>
    </location>
</feature>
<evidence type="ECO:0000256" key="13">
    <source>
        <dbReference type="ARBA" id="ARBA00023027"/>
    </source>
</evidence>
<keyword evidence="4 17" id="KW-0216">Detoxification</keyword>
<dbReference type="FunFam" id="2.40.30.10:FF:000034">
    <property type="entry name" value="Flavohemoprotein"/>
    <property type="match status" value="1"/>
</dbReference>
<comment type="function">
    <text evidence="14 17">Is involved in NO detoxification in an aerobic process, termed nitric oxide dioxygenase (NOD) reaction that utilizes O(2) and NAD(P)H to convert NO to nitrate, which protects the bacterium from various noxious nitrogen compounds. Therefore, plays a central role in the inducible response to nitrosative stress.</text>
</comment>